<dbReference type="EMBL" id="ML742176">
    <property type="protein sequence ID" value="KAE8148080.1"/>
    <property type="molecule type" value="Genomic_DNA"/>
</dbReference>
<evidence type="ECO:0000313" key="2">
    <source>
        <dbReference type="EMBL" id="KAE8148080.1"/>
    </source>
</evidence>
<protein>
    <submittedName>
        <fullName evidence="2">Uncharacterized protein</fullName>
    </submittedName>
</protein>
<dbReference type="AlphaFoldDB" id="A0A5N6TP64"/>
<gene>
    <name evidence="2" type="ORF">BDV25DRAFT_159025</name>
</gene>
<sequence>MALVIDPGFWKRFSRAIHLDEEAKASADNQGAILYSDDWLLKERKKRRRTIICGIFIFLALVTLITAVVVVIWWLYSHNWLRKSSH</sequence>
<name>A0A5N6TP64_ASPAV</name>
<feature type="transmembrane region" description="Helical" evidence="1">
    <location>
        <begin position="51"/>
        <end position="76"/>
    </location>
</feature>
<keyword evidence="1" id="KW-1133">Transmembrane helix</keyword>
<keyword evidence="1" id="KW-0472">Membrane</keyword>
<dbReference type="OrthoDB" id="5353310at2759"/>
<keyword evidence="1" id="KW-0812">Transmembrane</keyword>
<dbReference type="Proteomes" id="UP000325780">
    <property type="component" value="Unassembled WGS sequence"/>
</dbReference>
<proteinExistence type="predicted"/>
<keyword evidence="3" id="KW-1185">Reference proteome</keyword>
<accession>A0A5N6TP64</accession>
<evidence type="ECO:0000256" key="1">
    <source>
        <dbReference type="SAM" id="Phobius"/>
    </source>
</evidence>
<organism evidence="2 3">
    <name type="scientific">Aspergillus avenaceus</name>
    <dbReference type="NCBI Taxonomy" id="36643"/>
    <lineage>
        <taxon>Eukaryota</taxon>
        <taxon>Fungi</taxon>
        <taxon>Dikarya</taxon>
        <taxon>Ascomycota</taxon>
        <taxon>Pezizomycotina</taxon>
        <taxon>Eurotiomycetes</taxon>
        <taxon>Eurotiomycetidae</taxon>
        <taxon>Eurotiales</taxon>
        <taxon>Aspergillaceae</taxon>
        <taxon>Aspergillus</taxon>
        <taxon>Aspergillus subgen. Circumdati</taxon>
    </lineage>
</organism>
<reference evidence="2 3" key="1">
    <citation type="submission" date="2019-04" db="EMBL/GenBank/DDBJ databases">
        <title>Friends and foes A comparative genomics study of 23 Aspergillus species from section Flavi.</title>
        <authorList>
            <consortium name="DOE Joint Genome Institute"/>
            <person name="Kjaerbolling I."/>
            <person name="Vesth T."/>
            <person name="Frisvad J.C."/>
            <person name="Nybo J.L."/>
            <person name="Theobald S."/>
            <person name="Kildgaard S."/>
            <person name="Isbrandt T."/>
            <person name="Kuo A."/>
            <person name="Sato A."/>
            <person name="Lyhne E.K."/>
            <person name="Kogle M.E."/>
            <person name="Wiebenga A."/>
            <person name="Kun R.S."/>
            <person name="Lubbers R.J."/>
            <person name="Makela M.R."/>
            <person name="Barry K."/>
            <person name="Chovatia M."/>
            <person name="Clum A."/>
            <person name="Daum C."/>
            <person name="Haridas S."/>
            <person name="He G."/>
            <person name="LaButti K."/>
            <person name="Lipzen A."/>
            <person name="Mondo S."/>
            <person name="Riley R."/>
            <person name="Salamov A."/>
            <person name="Simmons B.A."/>
            <person name="Magnuson J.K."/>
            <person name="Henrissat B."/>
            <person name="Mortensen U.H."/>
            <person name="Larsen T.O."/>
            <person name="Devries R.P."/>
            <person name="Grigoriev I.V."/>
            <person name="Machida M."/>
            <person name="Baker S.E."/>
            <person name="Andersen M.R."/>
        </authorList>
    </citation>
    <scope>NUCLEOTIDE SEQUENCE [LARGE SCALE GENOMIC DNA]</scope>
    <source>
        <strain evidence="2 3">IBT 18842</strain>
    </source>
</reference>
<evidence type="ECO:0000313" key="3">
    <source>
        <dbReference type="Proteomes" id="UP000325780"/>
    </source>
</evidence>